<feature type="region of interest" description="Disordered" evidence="1">
    <location>
        <begin position="300"/>
        <end position="379"/>
    </location>
</feature>
<feature type="domain" description="PH" evidence="2">
    <location>
        <begin position="196"/>
        <end position="303"/>
    </location>
</feature>
<dbReference type="EMBL" id="HBIV01032794">
    <property type="protein sequence ID" value="CAE0671724.1"/>
    <property type="molecule type" value="Transcribed_RNA"/>
</dbReference>
<accession>A0A7S4DUK3</accession>
<dbReference type="CDD" id="cd00821">
    <property type="entry name" value="PH"/>
    <property type="match status" value="2"/>
</dbReference>
<dbReference type="InterPro" id="IPR011993">
    <property type="entry name" value="PH-like_dom_sf"/>
</dbReference>
<organism evidence="3">
    <name type="scientific">Lotharella globosa</name>
    <dbReference type="NCBI Taxonomy" id="91324"/>
    <lineage>
        <taxon>Eukaryota</taxon>
        <taxon>Sar</taxon>
        <taxon>Rhizaria</taxon>
        <taxon>Cercozoa</taxon>
        <taxon>Chlorarachniophyceae</taxon>
        <taxon>Lotharella</taxon>
    </lineage>
</organism>
<name>A0A7S4DUK3_9EUKA</name>
<feature type="compositionally biased region" description="Basic and acidic residues" evidence="1">
    <location>
        <begin position="300"/>
        <end position="326"/>
    </location>
</feature>
<evidence type="ECO:0000256" key="1">
    <source>
        <dbReference type="SAM" id="MobiDB-lite"/>
    </source>
</evidence>
<feature type="compositionally biased region" description="Basic and acidic residues" evidence="1">
    <location>
        <begin position="9"/>
        <end position="25"/>
    </location>
</feature>
<dbReference type="AlphaFoldDB" id="A0A7S4DUK3"/>
<dbReference type="SUPFAM" id="SSF50729">
    <property type="entry name" value="PH domain-like"/>
    <property type="match status" value="3"/>
</dbReference>
<feature type="compositionally biased region" description="Acidic residues" evidence="1">
    <location>
        <begin position="153"/>
        <end position="167"/>
    </location>
</feature>
<evidence type="ECO:0000259" key="2">
    <source>
        <dbReference type="PROSITE" id="PS50003"/>
    </source>
</evidence>
<dbReference type="Pfam" id="PF00169">
    <property type="entry name" value="PH"/>
    <property type="match status" value="3"/>
</dbReference>
<dbReference type="SMART" id="SM00233">
    <property type="entry name" value="PH"/>
    <property type="match status" value="3"/>
</dbReference>
<feature type="region of interest" description="Disordered" evidence="1">
    <location>
        <begin position="1"/>
        <end position="26"/>
    </location>
</feature>
<dbReference type="PROSITE" id="PS50003">
    <property type="entry name" value="PH_DOMAIN"/>
    <property type="match status" value="3"/>
</dbReference>
<feature type="region of interest" description="Disordered" evidence="1">
    <location>
        <begin position="145"/>
        <end position="167"/>
    </location>
</feature>
<dbReference type="Gene3D" id="2.30.29.30">
    <property type="entry name" value="Pleckstrin-homology domain (PH domain)/Phosphotyrosine-binding domain (PTB)"/>
    <property type="match status" value="3"/>
</dbReference>
<proteinExistence type="predicted"/>
<dbReference type="InterPro" id="IPR009769">
    <property type="entry name" value="EDR2_C"/>
</dbReference>
<evidence type="ECO:0000313" key="3">
    <source>
        <dbReference type="EMBL" id="CAE0671724.1"/>
    </source>
</evidence>
<feature type="domain" description="PH" evidence="2">
    <location>
        <begin position="394"/>
        <end position="508"/>
    </location>
</feature>
<reference evidence="3" key="1">
    <citation type="submission" date="2021-01" db="EMBL/GenBank/DDBJ databases">
        <authorList>
            <person name="Corre E."/>
            <person name="Pelletier E."/>
            <person name="Niang G."/>
            <person name="Scheremetjew M."/>
            <person name="Finn R."/>
            <person name="Kale V."/>
            <person name="Holt S."/>
            <person name="Cochrane G."/>
            <person name="Meng A."/>
            <person name="Brown T."/>
            <person name="Cohen L."/>
        </authorList>
    </citation>
    <scope>NUCLEOTIDE SEQUENCE</scope>
    <source>
        <strain evidence="3">CCCM811</strain>
    </source>
</reference>
<dbReference type="PANTHER" id="PTHR31558">
    <property type="entry name" value="CW14 PROTEIN"/>
    <property type="match status" value="1"/>
</dbReference>
<gene>
    <name evidence="3" type="ORF">LGLO00237_LOCUS23373</name>
</gene>
<feature type="compositionally biased region" description="Polar residues" evidence="1">
    <location>
        <begin position="358"/>
        <end position="379"/>
    </location>
</feature>
<dbReference type="Pfam" id="PF07059">
    <property type="entry name" value="EDR2_C"/>
    <property type="match status" value="1"/>
</dbReference>
<feature type="domain" description="PH" evidence="2">
    <location>
        <begin position="32"/>
        <end position="143"/>
    </location>
</feature>
<sequence>MSNPNLGDMESKNELGNLKDKKNDGDSVLEGEARMCGYLWKKHRKNKLWKGWHKRYFVLTHGMLLYYRSEKEASTKGKKPRGEVTLGENCTIEEEKESTEGGKASRDISKFIVFVPPAGMIHLGGSSKEEASEWITKLRTVIREQKVQPSMQDNEESSSDDDDDEEDKIGISTVNLVRTDSERVVSNPQSPSAVEGASKHGILLKKKTGWVKGWHKRYFILRGNSIRYYRVDLKNNQISSKTFRDNIVFTNDFKVEWDGSKEMTGKGEVYTFTLAGPNCSLKVAAKTQEEAQSWVDELKKSIAESPEKERRSSITGPRDRPARLARSDQGPVSPASSRPTSRHGLSPRRKRGHHRVNTLPSLRSMDQGSPASHTSSTSPLVKSLTAISTMAWNAGLLEGWLWKKYQRKTYWSGWHLRYFVLSGNTMTYYKDARKRRVYGSVVLGSDCFVEFRESNTIVVKRSKTLYQFVVFLDGPPTKAPSMKTSIQLATPKLQDAKRWTEALTQAVYGPQSGENTKFHIVESDDEGIEEKDLKDVEECAVKFGDRIRLYTHTAYDASCPGGFIGIYRKPGYKDHFCVPPVGPMVAPELHDDVVFTVVDPAWPPYVSAQEMKGQPSFGSELSYGDAILLCDDEGRIWCQDSYYIHPKKRTSLKREIALVFHQMDPDPREGDLVRFGENFVLKAATMRKKGKRELKTVKNYKKGSSRLLGGYLNWSGQGHPISFTVQREAGQRRGSGIQCTFEVLVTNSTDTKAEARKFVISNESNVDLGVLFKGKHRVEVTVKDFSDPIVVDIPEPNHPYSKQIIVRSYKLNDNTVLHCHWGCRNCWKTNTVVSEDDSWGILWWMIFAMAMWSCAQTILNGEFQLALYITLLIFVTFPLLLVVNKASTLDNTVKKWPLKGIRSKASWSLSLALGHTSMLESKENEPNLAPAVDVAVLENDSKEAKTVPKVFVGKIAAGSTILYSTPENPTENSYTQSHFHNFKVRCGPNYKKTKKKAPSRREMYDLVSIDTVKTDRKIAEFVKNITFTPETVDELHGRAERLAKNRPELNLPPILTVHLSWPNYQPPNPLWGKAVIDGPGIVFTLVFKACDWIDDAKNDVPALHLLSKYANEPFDSKFRERFKVLPFLANLSESKIEGILRSIVTKFNGRPFLSRPQHSFSNGVLEQVDSKGEIVRIPYQNITIDGYLFPYLARSTTFSLMDKSTSLIIDMGFIIEARDDEEMPEQMIGHLRLNYCNPKSFPEWRREPIEDSVANE</sequence>
<dbReference type="InterPro" id="IPR001849">
    <property type="entry name" value="PH_domain"/>
</dbReference>
<feature type="compositionally biased region" description="Basic residues" evidence="1">
    <location>
        <begin position="345"/>
        <end position="356"/>
    </location>
</feature>
<dbReference type="PANTHER" id="PTHR31558:SF3">
    <property type="entry name" value="CW14 PROTEIN"/>
    <property type="match status" value="1"/>
</dbReference>
<protein>
    <recommendedName>
        <fullName evidence="2">PH domain-containing protein</fullName>
    </recommendedName>
</protein>